<reference evidence="1 2" key="1">
    <citation type="journal article" date="2006" name="Nature">
        <title>Global trends of whole-genome duplications revealed by the ciliate Paramecium tetraurelia.</title>
        <authorList>
            <consortium name="Genoscope"/>
            <person name="Aury J.-M."/>
            <person name="Jaillon O."/>
            <person name="Duret L."/>
            <person name="Noel B."/>
            <person name="Jubin C."/>
            <person name="Porcel B.M."/>
            <person name="Segurens B."/>
            <person name="Daubin V."/>
            <person name="Anthouard V."/>
            <person name="Aiach N."/>
            <person name="Arnaiz O."/>
            <person name="Billaut A."/>
            <person name="Beisson J."/>
            <person name="Blanc I."/>
            <person name="Bouhouche K."/>
            <person name="Camara F."/>
            <person name="Duharcourt S."/>
            <person name="Guigo R."/>
            <person name="Gogendeau D."/>
            <person name="Katinka M."/>
            <person name="Keller A.-M."/>
            <person name="Kissmehl R."/>
            <person name="Klotz C."/>
            <person name="Koll F."/>
            <person name="Le Moue A."/>
            <person name="Lepere C."/>
            <person name="Malinsky S."/>
            <person name="Nowacki M."/>
            <person name="Nowak J.K."/>
            <person name="Plattner H."/>
            <person name="Poulain J."/>
            <person name="Ruiz F."/>
            <person name="Serrano V."/>
            <person name="Zagulski M."/>
            <person name="Dessen P."/>
            <person name="Betermier M."/>
            <person name="Weissenbach J."/>
            <person name="Scarpelli C."/>
            <person name="Schachter V."/>
            <person name="Sperling L."/>
            <person name="Meyer E."/>
            <person name="Cohen J."/>
            <person name="Wincker P."/>
        </authorList>
    </citation>
    <scope>NUCLEOTIDE SEQUENCE [LARGE SCALE GENOMIC DNA]</scope>
    <source>
        <strain evidence="1 2">Stock d4-2</strain>
    </source>
</reference>
<sequence>MQNHKCRFCMHTRECLYASIDQISRRGNLIQTMNLSLYYKHGQSQNYFFSRPINQIIKKEKHTVYMKVEDQKILDTEDEYLRQFYNMPNCQLQLKQLIQYYKFSVDHPMLYFLELKAIILKYISSRSQVEYQWAIKQIEIEAKKEGKGRSPNKSKKKSTPLIKQELSCFLKELNETQKSTTILQLLKNVEADRALEKDWQKQFTQSLVEQDLTKAMQFSTFIQQKELIKQKETIIRENTSSRTVYIGNMKKHLNLQIGTPRKASNLITNNFSTGCSTHANSNINIQTQSHQVNVQNNSGATTITNHRVVAANSHFFNHNINPSTQASNAQSTTTHNLVTKTSIVNSSNGSVLKPQTIYRMQPLRLMEVPKLKIKLNHQDPKSERKYDRIRENRIDCLTQRIKTQLDESNTVRGSVNPKSVVIKRRQNFQH</sequence>
<dbReference type="HOGENOM" id="CLU_638533_0_0_1"/>
<name>A0EF70_PARTE</name>
<protein>
    <recommendedName>
        <fullName evidence="3">RGS domain-containing protein</fullName>
    </recommendedName>
</protein>
<proteinExistence type="predicted"/>
<accession>A0EF70</accession>
<gene>
    <name evidence="1" type="ORF">GSPATT00026284001</name>
</gene>
<evidence type="ECO:0008006" key="3">
    <source>
        <dbReference type="Google" id="ProtNLM"/>
    </source>
</evidence>
<evidence type="ECO:0000313" key="2">
    <source>
        <dbReference type="Proteomes" id="UP000000600"/>
    </source>
</evidence>
<dbReference type="EMBL" id="CT868675">
    <property type="protein sequence ID" value="CAK93961.1"/>
    <property type="molecule type" value="Genomic_DNA"/>
</dbReference>
<dbReference type="OrthoDB" id="300888at2759"/>
<keyword evidence="2" id="KW-1185">Reference proteome</keyword>
<evidence type="ECO:0000313" key="1">
    <source>
        <dbReference type="EMBL" id="CAK93961.1"/>
    </source>
</evidence>
<dbReference type="KEGG" id="ptm:GSPATT00026284001"/>
<dbReference type="InParanoid" id="A0EF70"/>
<organism evidence="1 2">
    <name type="scientific">Paramecium tetraurelia</name>
    <dbReference type="NCBI Taxonomy" id="5888"/>
    <lineage>
        <taxon>Eukaryota</taxon>
        <taxon>Sar</taxon>
        <taxon>Alveolata</taxon>
        <taxon>Ciliophora</taxon>
        <taxon>Intramacronucleata</taxon>
        <taxon>Oligohymenophorea</taxon>
        <taxon>Peniculida</taxon>
        <taxon>Parameciidae</taxon>
        <taxon>Paramecium</taxon>
    </lineage>
</organism>
<dbReference type="GeneID" id="5047106"/>
<dbReference type="AlphaFoldDB" id="A0EF70"/>
<dbReference type="OMA" id="NYFFSRP"/>
<dbReference type="RefSeq" id="XP_001461334.1">
    <property type="nucleotide sequence ID" value="XM_001461297.2"/>
</dbReference>
<dbReference type="Proteomes" id="UP000000600">
    <property type="component" value="Unassembled WGS sequence"/>
</dbReference>